<comment type="similarity">
    <text evidence="2">Belongs to the ubiquitin-activating E1 family.</text>
</comment>
<proteinExistence type="inferred from homology"/>
<dbReference type="AlphaFoldDB" id="A0A2V0PCL6"/>
<feature type="compositionally biased region" description="Basic and acidic residues" evidence="9">
    <location>
        <begin position="583"/>
        <end position="592"/>
    </location>
</feature>
<reference evidence="11 12" key="1">
    <citation type="journal article" date="2018" name="Sci. Rep.">
        <title>Raphidocelis subcapitata (=Pseudokirchneriella subcapitata) provides an insight into genome evolution and environmental adaptations in the Sphaeropleales.</title>
        <authorList>
            <person name="Suzuki S."/>
            <person name="Yamaguchi H."/>
            <person name="Nakajima N."/>
            <person name="Kawachi M."/>
        </authorList>
    </citation>
    <scope>NUCLEOTIDE SEQUENCE [LARGE SCALE GENOMIC DNA]</scope>
    <source>
        <strain evidence="11 12">NIES-35</strain>
    </source>
</reference>
<dbReference type="Proteomes" id="UP000247498">
    <property type="component" value="Unassembled WGS sequence"/>
</dbReference>
<name>A0A2V0PCL6_9CHLO</name>
<feature type="active site" description="Glycyl thioester intermediate" evidence="8">
    <location>
        <position position="176"/>
    </location>
</feature>
<dbReference type="Gene3D" id="3.50.50.80">
    <property type="entry name" value="Ubiquitin-activating enzyme E1, inactive adenylation domain, subdomain 1"/>
    <property type="match status" value="1"/>
</dbReference>
<dbReference type="OrthoDB" id="10255449at2759"/>
<dbReference type="FunCoup" id="A0A2V0PCL6">
    <property type="interactions" value="2135"/>
</dbReference>
<dbReference type="UniPathway" id="UPA00886"/>
<gene>
    <name evidence="11" type="ORF">Rsub_10724</name>
</gene>
<comment type="pathway">
    <text evidence="1">Protein modification; protein sumoylation.</text>
</comment>
<feature type="compositionally biased region" description="Basic and acidic residues" evidence="9">
    <location>
        <begin position="233"/>
        <end position="242"/>
    </location>
</feature>
<dbReference type="FunFam" id="3.50.50.80:FF:000002">
    <property type="entry name" value="SUMO-activating enzyme subunit 2"/>
    <property type="match status" value="1"/>
</dbReference>
<evidence type="ECO:0000313" key="12">
    <source>
        <dbReference type="Proteomes" id="UP000247498"/>
    </source>
</evidence>
<sequence>MAAAAAPPAAPAATWPDVLSTPELQERIRTAKVLAVGAGGIGCELLKTLVLSGFEDIEVVDLDTIETSNLNRQFLFRKHHVGKSKAEVAAEVVSGFAPRAKINAHQANIKEARFGLDFIRSKDVVLNGLDNLDARRHVNRLCVAAGTPLVTVHLKGVTECYECTHRGSQQRTYPVCTLRNTPDKPIHCIVWAKDMLFARLFGRPEAVTDLDDQAAAAAKPGRDAALAPPASDSDAREQDQRAASEAAEAASFFLRREGEGAGAYAGRVFGRAFGEDVEKVARMEELWKSRRAPTPLRLAEVLPGDAAAAAAAAGAAAGAGGGVARALGLGDHDVWSDADAARVFLASVVAFLEHRPSEVGAAVFDKGMAGNIIHAVATTNAIVSGLLVTEAIKVLAGLPQECATSFIYERAVWSGRKKAPVGALVAAAACPPPRPGCMVVRSRLAVNEPSLIAGNFMYEEGGDLSDSEVDFNARKLGEKMAALPGGGLGHGAVVSVRDQSQQFVVEVIVNHRDDLSEEQHPEGFVLEGQLPAQQQAEGQGQDGQQQGEGQQRESGAAPGAAAAAAAAAGGKKRARGGGGGGDGHGDGADGAKRARAGAAADAAAPAAGGGGDDGPIVIDDDEDVL</sequence>
<feature type="region of interest" description="Disordered" evidence="9">
    <location>
        <begin position="533"/>
        <end position="625"/>
    </location>
</feature>
<dbReference type="GO" id="GO:0019948">
    <property type="term" value="F:SUMO activating enzyme activity"/>
    <property type="evidence" value="ECO:0007669"/>
    <property type="project" value="TreeGrafter"/>
</dbReference>
<dbReference type="InterPro" id="IPR035985">
    <property type="entry name" value="Ubiquitin-activating_enz"/>
</dbReference>
<dbReference type="PROSITE" id="PS00865">
    <property type="entry name" value="UBIQUITIN_ACTIVAT_2"/>
    <property type="match status" value="1"/>
</dbReference>
<evidence type="ECO:0000256" key="8">
    <source>
        <dbReference type="PROSITE-ProRule" id="PRU10132"/>
    </source>
</evidence>
<feature type="compositionally biased region" description="Low complexity" evidence="9">
    <location>
        <begin position="218"/>
        <end position="232"/>
    </location>
</feature>
<dbReference type="SUPFAM" id="SSF69572">
    <property type="entry name" value="Activating enzymes of the ubiquitin-like proteins"/>
    <property type="match status" value="1"/>
</dbReference>
<dbReference type="Gene3D" id="3.10.290.20">
    <property type="entry name" value="Ubiquitin-like 2 activating enzyme e1b. Chain: B, domain 3"/>
    <property type="match status" value="1"/>
</dbReference>
<accession>A0A2V0PCL6</accession>
<protein>
    <submittedName>
        <fullName evidence="11">SUMO-activating enzyme subunit 2</fullName>
    </submittedName>
</protein>
<dbReference type="GO" id="GO:0005524">
    <property type="term" value="F:ATP binding"/>
    <property type="evidence" value="ECO:0007669"/>
    <property type="project" value="UniProtKB-KW"/>
</dbReference>
<evidence type="ECO:0000256" key="5">
    <source>
        <dbReference type="ARBA" id="ARBA00022786"/>
    </source>
</evidence>
<comment type="caution">
    <text evidence="11">The sequence shown here is derived from an EMBL/GenBank/DDBJ whole genome shotgun (WGS) entry which is preliminary data.</text>
</comment>
<keyword evidence="3" id="KW-0479">Metal-binding</keyword>
<feature type="compositionally biased region" description="Low complexity" evidence="9">
    <location>
        <begin position="596"/>
        <end position="606"/>
    </location>
</feature>
<evidence type="ECO:0000256" key="7">
    <source>
        <dbReference type="ARBA" id="ARBA00022840"/>
    </source>
</evidence>
<feature type="compositionally biased region" description="Low complexity" evidence="9">
    <location>
        <begin position="533"/>
        <end position="569"/>
    </location>
</feature>
<evidence type="ECO:0000313" key="11">
    <source>
        <dbReference type="EMBL" id="GBF97588.1"/>
    </source>
</evidence>
<feature type="domain" description="THIF-type NAD/FAD binding fold" evidence="10">
    <location>
        <begin position="22"/>
        <end position="407"/>
    </location>
</feature>
<dbReference type="InterPro" id="IPR042449">
    <property type="entry name" value="Ub-E1_IAD_1"/>
</dbReference>
<keyword evidence="4" id="KW-0547">Nucleotide-binding</keyword>
<dbReference type="GO" id="GO:0016925">
    <property type="term" value="P:protein sumoylation"/>
    <property type="evidence" value="ECO:0007669"/>
    <property type="project" value="UniProtKB-UniPathway"/>
</dbReference>
<evidence type="ECO:0000256" key="3">
    <source>
        <dbReference type="ARBA" id="ARBA00022723"/>
    </source>
</evidence>
<evidence type="ECO:0000256" key="1">
    <source>
        <dbReference type="ARBA" id="ARBA00004718"/>
    </source>
</evidence>
<evidence type="ECO:0000256" key="2">
    <source>
        <dbReference type="ARBA" id="ARBA00005673"/>
    </source>
</evidence>
<dbReference type="InterPro" id="IPR000594">
    <property type="entry name" value="ThiF_NAD_FAD-bd"/>
</dbReference>
<feature type="region of interest" description="Disordered" evidence="9">
    <location>
        <begin position="218"/>
        <end position="242"/>
    </location>
</feature>
<dbReference type="EMBL" id="BDRX01000103">
    <property type="protein sequence ID" value="GBF97588.1"/>
    <property type="molecule type" value="Genomic_DNA"/>
</dbReference>
<evidence type="ECO:0000256" key="9">
    <source>
        <dbReference type="SAM" id="MobiDB-lite"/>
    </source>
</evidence>
<keyword evidence="7" id="KW-0067">ATP-binding</keyword>
<keyword evidence="5" id="KW-0833">Ubl conjugation pathway</keyword>
<dbReference type="STRING" id="307507.A0A2V0PCL6"/>
<dbReference type="Gene3D" id="1.10.10.520">
    <property type="entry name" value="Ubiquitin activating enzymes (Uba3). Chain: B, domain 2"/>
    <property type="match status" value="1"/>
</dbReference>
<dbReference type="GO" id="GO:0005737">
    <property type="term" value="C:cytoplasm"/>
    <property type="evidence" value="ECO:0007669"/>
    <property type="project" value="TreeGrafter"/>
</dbReference>
<dbReference type="GO" id="GO:0046872">
    <property type="term" value="F:metal ion binding"/>
    <property type="evidence" value="ECO:0007669"/>
    <property type="project" value="UniProtKB-KW"/>
</dbReference>
<dbReference type="InterPro" id="IPR045886">
    <property type="entry name" value="ThiF/MoeB/HesA"/>
</dbReference>
<keyword evidence="6" id="KW-0862">Zinc</keyword>
<dbReference type="Pfam" id="PF00899">
    <property type="entry name" value="ThiF"/>
    <property type="match status" value="1"/>
</dbReference>
<dbReference type="GO" id="GO:0031510">
    <property type="term" value="C:SUMO activating enzyme complex"/>
    <property type="evidence" value="ECO:0007669"/>
    <property type="project" value="TreeGrafter"/>
</dbReference>
<dbReference type="InParanoid" id="A0A2V0PCL6"/>
<evidence type="ECO:0000256" key="6">
    <source>
        <dbReference type="ARBA" id="ARBA00022833"/>
    </source>
</evidence>
<keyword evidence="12" id="KW-1185">Reference proteome</keyword>
<dbReference type="PANTHER" id="PTHR10953">
    <property type="entry name" value="UBIQUITIN-ACTIVATING ENZYME E1"/>
    <property type="match status" value="1"/>
</dbReference>
<organism evidence="11 12">
    <name type="scientific">Raphidocelis subcapitata</name>
    <dbReference type="NCBI Taxonomy" id="307507"/>
    <lineage>
        <taxon>Eukaryota</taxon>
        <taxon>Viridiplantae</taxon>
        <taxon>Chlorophyta</taxon>
        <taxon>core chlorophytes</taxon>
        <taxon>Chlorophyceae</taxon>
        <taxon>CS clade</taxon>
        <taxon>Sphaeropleales</taxon>
        <taxon>Selenastraceae</taxon>
        <taxon>Raphidocelis</taxon>
    </lineage>
</organism>
<evidence type="ECO:0000256" key="4">
    <source>
        <dbReference type="ARBA" id="ARBA00022741"/>
    </source>
</evidence>
<evidence type="ECO:0000259" key="10">
    <source>
        <dbReference type="Pfam" id="PF00899"/>
    </source>
</evidence>
<dbReference type="InterPro" id="IPR033127">
    <property type="entry name" value="UBQ-activ_enz_E1_Cys_AS"/>
</dbReference>
<dbReference type="InterPro" id="IPR023318">
    <property type="entry name" value="Ub_act_enz_dom_a_sf"/>
</dbReference>
<dbReference type="PANTHER" id="PTHR10953:SF5">
    <property type="entry name" value="SUMO-ACTIVATING ENZYME SUBUNIT 2"/>
    <property type="match status" value="1"/>
</dbReference>